<comment type="caution">
    <text evidence="2">The sequence shown here is derived from an EMBL/GenBank/DDBJ whole genome shotgun (WGS) entry which is preliminary data.</text>
</comment>
<dbReference type="InterPro" id="IPR029060">
    <property type="entry name" value="PIN-like_dom_sf"/>
</dbReference>
<dbReference type="InterPro" id="IPR041705">
    <property type="entry name" value="PIN_Sll0205"/>
</dbReference>
<dbReference type="PANTHER" id="PTHR36173">
    <property type="entry name" value="RIBONUCLEASE VAPC16-RELATED"/>
    <property type="match status" value="1"/>
</dbReference>
<dbReference type="EMBL" id="JAVCAP010000001">
    <property type="protein sequence ID" value="MDP8566432.1"/>
    <property type="molecule type" value="Genomic_DNA"/>
</dbReference>
<dbReference type="CDD" id="cd09872">
    <property type="entry name" value="PIN_Sll0205-like"/>
    <property type="match status" value="1"/>
</dbReference>
<dbReference type="InterPro" id="IPR052919">
    <property type="entry name" value="TA_system_RNase"/>
</dbReference>
<organism evidence="2 3">
    <name type="scientific">Methylophilus aquaticus</name>
    <dbReference type="NCBI Taxonomy" id="1971610"/>
    <lineage>
        <taxon>Bacteria</taxon>
        <taxon>Pseudomonadati</taxon>
        <taxon>Pseudomonadota</taxon>
        <taxon>Betaproteobacteria</taxon>
        <taxon>Nitrosomonadales</taxon>
        <taxon>Methylophilaceae</taxon>
        <taxon>Methylophilus</taxon>
    </lineage>
</organism>
<name>A0ABT9JPD5_9PROT</name>
<protein>
    <submittedName>
        <fullName evidence="2">Type II toxin-antitoxin system VapC family toxin</fullName>
    </submittedName>
</protein>
<evidence type="ECO:0000313" key="3">
    <source>
        <dbReference type="Proteomes" id="UP001225906"/>
    </source>
</evidence>
<evidence type="ECO:0000259" key="1">
    <source>
        <dbReference type="Pfam" id="PF01850"/>
    </source>
</evidence>
<evidence type="ECO:0000313" key="2">
    <source>
        <dbReference type="EMBL" id="MDP8566432.1"/>
    </source>
</evidence>
<dbReference type="Gene3D" id="3.40.50.1010">
    <property type="entry name" value="5'-nuclease"/>
    <property type="match status" value="1"/>
</dbReference>
<sequence length="128" mass="14909">MRLLLDTHVFLWWVNDDPKLSNRVRDLIADTDNSKFVSAVSAWELSIKTGLGKIRLDQPVSTFFSTFTAENYFDVLPIQLAHIYYTEHLPSHHKDPFDRLLIAQAKAEHLQIISADATFDAYEIERFW</sequence>
<gene>
    <name evidence="2" type="ORF">Q9291_01095</name>
</gene>
<proteinExistence type="predicted"/>
<accession>A0ABT9JPD5</accession>
<dbReference type="SUPFAM" id="SSF88723">
    <property type="entry name" value="PIN domain-like"/>
    <property type="match status" value="1"/>
</dbReference>
<dbReference type="RefSeq" id="WP_306388134.1">
    <property type="nucleotide sequence ID" value="NZ_JAVCAP010000001.1"/>
</dbReference>
<dbReference type="PANTHER" id="PTHR36173:SF2">
    <property type="entry name" value="RIBONUCLEASE VAPC16"/>
    <property type="match status" value="1"/>
</dbReference>
<keyword evidence="3" id="KW-1185">Reference proteome</keyword>
<feature type="domain" description="PIN" evidence="1">
    <location>
        <begin position="4"/>
        <end position="122"/>
    </location>
</feature>
<reference evidence="3" key="1">
    <citation type="journal article" date="2019" name="Int. J. Syst. Evol. Microbiol.">
        <title>The Global Catalogue of Microorganisms (GCM) 10K type strain sequencing project: providing services to taxonomists for standard genome sequencing and annotation.</title>
        <authorList>
            <consortium name="The Broad Institute Genomics Platform"/>
            <consortium name="The Broad Institute Genome Sequencing Center for Infectious Disease"/>
            <person name="Wu L."/>
            <person name="Ma J."/>
        </authorList>
    </citation>
    <scope>NUCLEOTIDE SEQUENCE [LARGE SCALE GENOMIC DNA]</scope>
    <source>
        <strain evidence="3">VKM B-3159</strain>
    </source>
</reference>
<dbReference type="InterPro" id="IPR002716">
    <property type="entry name" value="PIN_dom"/>
</dbReference>
<dbReference type="Proteomes" id="UP001225906">
    <property type="component" value="Unassembled WGS sequence"/>
</dbReference>
<dbReference type="Pfam" id="PF01850">
    <property type="entry name" value="PIN"/>
    <property type="match status" value="1"/>
</dbReference>